<feature type="binding site" evidence="8">
    <location>
        <position position="502"/>
    </location>
    <ligand>
        <name>Mn(2+)</name>
        <dbReference type="ChEBI" id="CHEBI:29035"/>
    </ligand>
</feature>
<dbReference type="PIRSF" id="PIRSF005091">
    <property type="entry name" value="Mmb_sulf_HI1246"/>
    <property type="match status" value="1"/>
</dbReference>
<feature type="active site" evidence="6">
    <location>
        <position position="326"/>
    </location>
</feature>
<dbReference type="InterPro" id="IPR000917">
    <property type="entry name" value="Sulfatase_N"/>
</dbReference>
<feature type="transmembrane region" description="Helical" evidence="9">
    <location>
        <begin position="141"/>
        <end position="162"/>
    </location>
</feature>
<keyword evidence="12" id="KW-1185">Reference proteome</keyword>
<comment type="caution">
    <text evidence="11">The sequence shown here is derived from an EMBL/GenBank/DDBJ whole genome shotgun (WGS) entry which is preliminary data.</text>
</comment>
<dbReference type="PANTHER" id="PTHR47371">
    <property type="entry name" value="LIPOTEICHOIC ACID SYNTHASE"/>
    <property type="match status" value="1"/>
</dbReference>
<dbReference type="GO" id="GO:0016787">
    <property type="term" value="F:hydrolase activity"/>
    <property type="evidence" value="ECO:0007669"/>
    <property type="project" value="UniProtKB-KW"/>
</dbReference>
<dbReference type="OrthoDB" id="9777768at2"/>
<feature type="binding site" evidence="8">
    <location>
        <position position="501"/>
    </location>
    <ligand>
        <name>Mn(2+)</name>
        <dbReference type="ChEBI" id="CHEBI:29035"/>
    </ligand>
</feature>
<evidence type="ECO:0000256" key="2">
    <source>
        <dbReference type="ARBA" id="ARBA00022475"/>
    </source>
</evidence>
<evidence type="ECO:0000256" key="5">
    <source>
        <dbReference type="ARBA" id="ARBA00023136"/>
    </source>
</evidence>
<comment type="subcellular location">
    <subcellularLocation>
        <location evidence="1">Cell membrane</location>
        <topology evidence="1">Multi-pass membrane protein</topology>
    </subcellularLocation>
</comment>
<evidence type="ECO:0000259" key="10">
    <source>
        <dbReference type="Pfam" id="PF00884"/>
    </source>
</evidence>
<evidence type="ECO:0000256" key="3">
    <source>
        <dbReference type="ARBA" id="ARBA00022692"/>
    </source>
</evidence>
<dbReference type="PANTHER" id="PTHR47371:SF3">
    <property type="entry name" value="PHOSPHOGLYCEROL TRANSFERASE I"/>
    <property type="match status" value="1"/>
</dbReference>
<dbReference type="Gene3D" id="3.40.720.10">
    <property type="entry name" value="Alkaline Phosphatase, subunit A"/>
    <property type="match status" value="1"/>
</dbReference>
<feature type="domain" description="Sulfatase N-terminal" evidence="10">
    <location>
        <begin position="274"/>
        <end position="553"/>
    </location>
</feature>
<evidence type="ECO:0000256" key="4">
    <source>
        <dbReference type="ARBA" id="ARBA00022989"/>
    </source>
</evidence>
<organism evidence="11 12">
    <name type="scientific">Flavobacterium zepuense</name>
    <dbReference type="NCBI Taxonomy" id="2593302"/>
    <lineage>
        <taxon>Bacteria</taxon>
        <taxon>Pseudomonadati</taxon>
        <taxon>Bacteroidota</taxon>
        <taxon>Flavobacteriia</taxon>
        <taxon>Flavobacteriales</taxon>
        <taxon>Flavobacteriaceae</taxon>
        <taxon>Flavobacterium</taxon>
    </lineage>
</organism>
<dbReference type="CDD" id="cd16015">
    <property type="entry name" value="LTA_synthase"/>
    <property type="match status" value="1"/>
</dbReference>
<dbReference type="SUPFAM" id="SSF53649">
    <property type="entry name" value="Alkaline phosphatase-like"/>
    <property type="match status" value="1"/>
</dbReference>
<keyword evidence="5 9" id="KW-0472">Membrane</keyword>
<feature type="binding site" evidence="8">
    <location>
        <position position="281"/>
    </location>
    <ligand>
        <name>Mn(2+)</name>
        <dbReference type="ChEBI" id="CHEBI:29035"/>
    </ligand>
</feature>
<dbReference type="GO" id="GO:0005886">
    <property type="term" value="C:plasma membrane"/>
    <property type="evidence" value="ECO:0007669"/>
    <property type="project" value="UniProtKB-SubCell"/>
</dbReference>
<sequence>MKLQFKSRLTILLARLLLVYIAFMLCRMLFYLFNNDLIDPLNATATWSLIKGSLMFDTVSIIYINMLFIFLSLLPLHVAENKAYQKVVFAIFIVFNSVGLLINTADIFYYPFKQARLVLGDFVLLKDDSFMPLLGDFVTDYWYGFLFYLALVALLWFGYKAVGLKYTEQTNKRFYITNSIQLAVMAIAVVFFVRGATFSAASFPITMNDAFLYTQNPSHTSVILSNPFCILRTMSKSNKVPNLKYFDQFVADNMAPTTHKAIDWETHEIDRKTNVFVIVLESFGKAHLKGFSDQFKPGQEANTPFIDSLMQHSYVFTNTFQNGRRSIDALPAIWASIPSFKEHFLSLPNSVAPYHGLPECMTEMGYQTAFFHGGVRESMGFVSFGKVTGVKNFYSRQEYEAENGSGDFDGKWGIWDHKFFPYVHKKLNGMNKKDKPFFATLFTLSSHHPYAIPEGMENKFTEGTMPIHRAIKYSDYSLQQFFNSIKNEPWYNNTLFVITADHSSGADSRKFNKQPYEYSIPLMFFKPGGNFVGVDDKVMQHIDIMPTLLGMLDYEKPYFAFGTDHFDKTASKNHFAINHSNGVFNCTTDEFCYIFNEKDVITKFAYKTDPLGKHNLIATKTAKDDATINSIKAFLQEYSIHVSKRDYLPAGIGEKGMAQVHK</sequence>
<dbReference type="Gene3D" id="3.30.1120.80">
    <property type="match status" value="1"/>
</dbReference>
<keyword evidence="11" id="KW-0378">Hydrolase</keyword>
<dbReference type="GO" id="GO:0016740">
    <property type="term" value="F:transferase activity"/>
    <property type="evidence" value="ECO:0007669"/>
    <property type="project" value="UniProtKB-KW"/>
</dbReference>
<feature type="transmembrane region" description="Helical" evidence="9">
    <location>
        <begin position="88"/>
        <end position="112"/>
    </location>
</feature>
<gene>
    <name evidence="11" type="ORF">FMM05_03080</name>
</gene>
<evidence type="ECO:0000256" key="9">
    <source>
        <dbReference type="SAM" id="Phobius"/>
    </source>
</evidence>
<protein>
    <submittedName>
        <fullName evidence="11">Sulfatase-like hydrolase/transferase</fullName>
    </submittedName>
</protein>
<dbReference type="Proteomes" id="UP000320643">
    <property type="component" value="Unassembled WGS sequence"/>
</dbReference>
<keyword evidence="2" id="KW-1003">Cell membrane</keyword>
<evidence type="ECO:0000256" key="8">
    <source>
        <dbReference type="PIRSR" id="PIRSR005091-3"/>
    </source>
</evidence>
<feature type="binding site" evidence="7">
    <location>
        <position position="447"/>
    </location>
    <ligand>
        <name>substrate</name>
    </ligand>
</feature>
<accession>A0A552V7E7</accession>
<evidence type="ECO:0000313" key="11">
    <source>
        <dbReference type="EMBL" id="TRW26378.1"/>
    </source>
</evidence>
<feature type="transmembrane region" description="Helical" evidence="9">
    <location>
        <begin position="12"/>
        <end position="33"/>
    </location>
</feature>
<dbReference type="Pfam" id="PF00884">
    <property type="entry name" value="Sulfatase"/>
    <property type="match status" value="1"/>
</dbReference>
<feature type="transmembrane region" description="Helical" evidence="9">
    <location>
        <begin position="53"/>
        <end position="76"/>
    </location>
</feature>
<keyword evidence="7" id="KW-0479">Metal-binding</keyword>
<dbReference type="RefSeq" id="WP_143371881.1">
    <property type="nucleotide sequence ID" value="NZ_VJVZ01000002.1"/>
</dbReference>
<evidence type="ECO:0000256" key="6">
    <source>
        <dbReference type="PIRSR" id="PIRSR005091-1"/>
    </source>
</evidence>
<keyword evidence="3 9" id="KW-0812">Transmembrane</keyword>
<reference evidence="11 12" key="1">
    <citation type="submission" date="2019-07" db="EMBL/GenBank/DDBJ databases">
        <title>Flavobacterium sp. nov., isolated from glacier ice.</title>
        <authorList>
            <person name="Liu Q."/>
            <person name="Xin Y.-H."/>
        </authorList>
    </citation>
    <scope>NUCLEOTIDE SEQUENCE [LARGE SCALE GENOMIC DNA]</scope>
    <source>
        <strain evidence="11 12">ZT4R6</strain>
    </source>
</reference>
<dbReference type="InterPro" id="IPR017850">
    <property type="entry name" value="Alkaline_phosphatase_core_sf"/>
</dbReference>
<keyword evidence="4 9" id="KW-1133">Transmembrane helix</keyword>
<proteinExistence type="predicted"/>
<dbReference type="AlphaFoldDB" id="A0A552V7E7"/>
<feature type="transmembrane region" description="Helical" evidence="9">
    <location>
        <begin position="174"/>
        <end position="193"/>
    </location>
</feature>
<evidence type="ECO:0000256" key="7">
    <source>
        <dbReference type="PIRSR" id="PIRSR005091-2"/>
    </source>
</evidence>
<dbReference type="InterPro" id="IPR050448">
    <property type="entry name" value="OpgB/LTA_synthase_biosynth"/>
</dbReference>
<keyword evidence="11" id="KW-0808">Transferase</keyword>
<dbReference type="GO" id="GO:0046872">
    <property type="term" value="F:metal ion binding"/>
    <property type="evidence" value="ECO:0007669"/>
    <property type="project" value="UniProtKB-KW"/>
</dbReference>
<dbReference type="InterPro" id="IPR012160">
    <property type="entry name" value="LtaS-like"/>
</dbReference>
<name>A0A552V7E7_9FLAO</name>
<evidence type="ECO:0000256" key="1">
    <source>
        <dbReference type="ARBA" id="ARBA00004651"/>
    </source>
</evidence>
<dbReference type="EMBL" id="VJVZ01000002">
    <property type="protein sequence ID" value="TRW26378.1"/>
    <property type="molecule type" value="Genomic_DNA"/>
</dbReference>
<evidence type="ECO:0000313" key="12">
    <source>
        <dbReference type="Proteomes" id="UP000320643"/>
    </source>
</evidence>
<keyword evidence="7" id="KW-0464">Manganese</keyword>